<sequence>MSYEVDFLPVGESYGDAIVVRYGDETTRNTLHVVDGGRIDTADTIIEHIEKHYPGYFIDHMVLSHADNDHACGLVGVLEHFRVNHLWMNRPWLYAHEVLHHFHGNFTLEGLIADIKERHPYLVELEEIALKKGAQIHEVFQGAQIGKFRVLAPSRKRYVELIPDFEKTPTSYRTEDAGIQRSGIFKALVEAAKKWLEENWSVETLSSNPQPPTSASNESCVVQYAELAPDDHVLLTADVGPQGLEEAADYAAELGLNRPRFVQMPHHGSRHNVTPEVLDRWLGPRKAEGTVVGVSFCSIGAGKHDYPRGQVKNAFIRRGYKVYTNKNGWISHYKGKGHDQMRPAVPEEFAVKVEAP</sequence>
<protein>
    <submittedName>
        <fullName evidence="1">Competence protein ComEC</fullName>
    </submittedName>
</protein>
<dbReference type="RefSeq" id="WP_316703948.1">
    <property type="nucleotide sequence ID" value="NZ_CP136336.1"/>
</dbReference>
<dbReference type="InterPro" id="IPR036866">
    <property type="entry name" value="RibonucZ/Hydroxyglut_hydro"/>
</dbReference>
<dbReference type="PANTHER" id="PTHR30619">
    <property type="entry name" value="DNA INTERNALIZATION/COMPETENCE PROTEIN COMEC/REC2"/>
    <property type="match status" value="1"/>
</dbReference>
<evidence type="ECO:0000313" key="2">
    <source>
        <dbReference type="Proteomes" id="UP001303946"/>
    </source>
</evidence>
<name>A0ABZ0D6R4_9BURK</name>
<keyword evidence="2" id="KW-1185">Reference proteome</keyword>
<organism evidence="1 2">
    <name type="scientific">Piscinibacter gummiphilus</name>
    <dbReference type="NCBI Taxonomy" id="946333"/>
    <lineage>
        <taxon>Bacteria</taxon>
        <taxon>Pseudomonadati</taxon>
        <taxon>Pseudomonadota</taxon>
        <taxon>Betaproteobacteria</taxon>
        <taxon>Burkholderiales</taxon>
        <taxon>Sphaerotilaceae</taxon>
        <taxon>Piscinibacter</taxon>
    </lineage>
</organism>
<dbReference type="PANTHER" id="PTHR30619:SF1">
    <property type="entry name" value="RECOMBINATION PROTEIN 2"/>
    <property type="match status" value="1"/>
</dbReference>
<evidence type="ECO:0000313" key="1">
    <source>
        <dbReference type="EMBL" id="WOB10962.1"/>
    </source>
</evidence>
<dbReference type="EMBL" id="CP136336">
    <property type="protein sequence ID" value="WOB10962.1"/>
    <property type="molecule type" value="Genomic_DNA"/>
</dbReference>
<dbReference type="Proteomes" id="UP001303946">
    <property type="component" value="Chromosome"/>
</dbReference>
<reference evidence="1 2" key="1">
    <citation type="submission" date="2023-10" db="EMBL/GenBank/DDBJ databases">
        <title>Bacteria for the degradation of biodegradable plastic PBAT(Polybutylene adipate terephthalate).</title>
        <authorList>
            <person name="Weon H.-Y."/>
            <person name="Yeon J."/>
        </authorList>
    </citation>
    <scope>NUCLEOTIDE SEQUENCE [LARGE SCALE GENOMIC DNA]</scope>
    <source>
        <strain evidence="1 2">SBD 7-3</strain>
    </source>
</reference>
<accession>A0ABZ0D6R4</accession>
<gene>
    <name evidence="1" type="ORF">RXV79_13110</name>
</gene>
<proteinExistence type="predicted"/>
<dbReference type="SUPFAM" id="SSF56281">
    <property type="entry name" value="Metallo-hydrolase/oxidoreductase"/>
    <property type="match status" value="1"/>
</dbReference>
<dbReference type="InterPro" id="IPR052159">
    <property type="entry name" value="Competence_DNA_uptake"/>
</dbReference>
<dbReference type="Gene3D" id="3.60.15.10">
    <property type="entry name" value="Ribonuclease Z/Hydroxyacylglutathione hydrolase-like"/>
    <property type="match status" value="1"/>
</dbReference>